<feature type="compositionally biased region" description="Polar residues" evidence="7">
    <location>
        <begin position="156"/>
        <end position="165"/>
    </location>
</feature>
<dbReference type="InterPro" id="IPR001965">
    <property type="entry name" value="Znf_PHD"/>
</dbReference>
<evidence type="ECO:0000256" key="3">
    <source>
        <dbReference type="ARBA" id="ARBA00022723"/>
    </source>
</evidence>
<evidence type="ECO:0000256" key="6">
    <source>
        <dbReference type="PROSITE-ProRule" id="PRU00146"/>
    </source>
</evidence>
<evidence type="ECO:0000313" key="9">
    <source>
        <dbReference type="EMBL" id="CAB3377262.1"/>
    </source>
</evidence>
<dbReference type="Proteomes" id="UP000494165">
    <property type="component" value="Unassembled WGS sequence"/>
</dbReference>
<dbReference type="Pfam" id="PF00628">
    <property type="entry name" value="PHD"/>
    <property type="match status" value="1"/>
</dbReference>
<comment type="similarity">
    <text evidence="1">Belongs to the Integrator subunit 12 family.</text>
</comment>
<evidence type="ECO:0000256" key="4">
    <source>
        <dbReference type="ARBA" id="ARBA00022771"/>
    </source>
</evidence>
<dbReference type="InterPro" id="IPR019787">
    <property type="entry name" value="Znf_PHD-finger"/>
</dbReference>
<comment type="caution">
    <text evidence="9">The sequence shown here is derived from an EMBL/GenBank/DDBJ whole genome shotgun (WGS) entry which is preliminary data.</text>
</comment>
<keyword evidence="5" id="KW-0862">Zinc</keyword>
<dbReference type="GO" id="GO:0008270">
    <property type="term" value="F:zinc ion binding"/>
    <property type="evidence" value="ECO:0007669"/>
    <property type="project" value="UniProtKB-KW"/>
</dbReference>
<evidence type="ECO:0000256" key="2">
    <source>
        <dbReference type="ARBA" id="ARBA00016814"/>
    </source>
</evidence>
<feature type="domain" description="PHD-type" evidence="8">
    <location>
        <begin position="93"/>
        <end position="148"/>
    </location>
</feature>
<evidence type="ECO:0000256" key="5">
    <source>
        <dbReference type="ARBA" id="ARBA00022833"/>
    </source>
</evidence>
<dbReference type="InterPro" id="IPR013083">
    <property type="entry name" value="Znf_RING/FYVE/PHD"/>
</dbReference>
<dbReference type="InterPro" id="IPR039054">
    <property type="entry name" value="Int12_PHD"/>
</dbReference>
<keyword evidence="10" id="KW-1185">Reference proteome</keyword>
<evidence type="ECO:0000313" key="10">
    <source>
        <dbReference type="Proteomes" id="UP000494165"/>
    </source>
</evidence>
<dbReference type="PROSITE" id="PS50016">
    <property type="entry name" value="ZF_PHD_2"/>
    <property type="match status" value="1"/>
</dbReference>
<feature type="compositionally biased region" description="Low complexity" evidence="7">
    <location>
        <begin position="200"/>
        <end position="231"/>
    </location>
</feature>
<dbReference type="OrthoDB" id="5846437at2759"/>
<dbReference type="SUPFAM" id="SSF57903">
    <property type="entry name" value="FYVE/PHD zinc finger"/>
    <property type="match status" value="1"/>
</dbReference>
<reference evidence="9 10" key="1">
    <citation type="submission" date="2020-04" db="EMBL/GenBank/DDBJ databases">
        <authorList>
            <person name="Alioto T."/>
            <person name="Alioto T."/>
            <person name="Gomez Garrido J."/>
        </authorList>
    </citation>
    <scope>NUCLEOTIDE SEQUENCE [LARGE SCALE GENOMIC DNA]</scope>
</reference>
<dbReference type="EMBL" id="CADEPI010000142">
    <property type="protein sequence ID" value="CAB3377262.1"/>
    <property type="molecule type" value="Genomic_DNA"/>
</dbReference>
<proteinExistence type="inferred from homology"/>
<dbReference type="AlphaFoldDB" id="A0A8S1D2F6"/>
<keyword evidence="4 6" id="KW-0863">Zinc-finger</keyword>
<dbReference type="SMART" id="SM00249">
    <property type="entry name" value="PHD"/>
    <property type="match status" value="1"/>
</dbReference>
<feature type="compositionally biased region" description="Low complexity" evidence="7">
    <location>
        <begin position="166"/>
        <end position="186"/>
    </location>
</feature>
<feature type="compositionally biased region" description="Low complexity" evidence="7">
    <location>
        <begin position="241"/>
        <end position="277"/>
    </location>
</feature>
<feature type="region of interest" description="Disordered" evidence="7">
    <location>
        <begin position="156"/>
        <end position="302"/>
    </location>
</feature>
<feature type="compositionally biased region" description="Basic residues" evidence="7">
    <location>
        <begin position="288"/>
        <end position="302"/>
    </location>
</feature>
<sequence length="302" mass="32089">MASYDDPDIRKGIRLLFSSAPDSTEQLRSLLEDAIRAKYGTSRSLGKIVNPSVKQSYTPAEDELCIVSDNSDSDKMDADEDDDEAQEYYMMEDLACSVCKSITVSKGNRLTECKDCQKMYHQECHSPPILDKYVDYSGSWSCSSCKPVVPEPTKQSYFKSGSSGKSLRASPSLPTSSSSKGTSQKSDPPSHLKRQGSSGGSSSTSSGSPSKSSGSASISASLQRSNSSSSAKESGLKRSRPSSPATKGSSSSKTYSSSGSGKISSPSSVPSPTSSTSAAGKRLENMKKKAATKLQEKRKHSK</sequence>
<organism evidence="9 10">
    <name type="scientific">Cloeon dipterum</name>
    <dbReference type="NCBI Taxonomy" id="197152"/>
    <lineage>
        <taxon>Eukaryota</taxon>
        <taxon>Metazoa</taxon>
        <taxon>Ecdysozoa</taxon>
        <taxon>Arthropoda</taxon>
        <taxon>Hexapoda</taxon>
        <taxon>Insecta</taxon>
        <taxon>Pterygota</taxon>
        <taxon>Palaeoptera</taxon>
        <taxon>Ephemeroptera</taxon>
        <taxon>Pisciforma</taxon>
        <taxon>Baetidae</taxon>
        <taxon>Cloeon</taxon>
    </lineage>
</organism>
<keyword evidence="3" id="KW-0479">Metal-binding</keyword>
<evidence type="ECO:0000256" key="7">
    <source>
        <dbReference type="SAM" id="MobiDB-lite"/>
    </source>
</evidence>
<dbReference type="InterPro" id="IPR011011">
    <property type="entry name" value="Znf_FYVE_PHD"/>
</dbReference>
<gene>
    <name evidence="9" type="ORF">CLODIP_2_CD07120</name>
</gene>
<evidence type="ECO:0000259" key="8">
    <source>
        <dbReference type="PROSITE" id="PS50016"/>
    </source>
</evidence>
<name>A0A8S1D2F6_9INSE</name>
<accession>A0A8S1D2F6</accession>
<dbReference type="CDD" id="cd15501">
    <property type="entry name" value="PHD_Int12"/>
    <property type="match status" value="1"/>
</dbReference>
<protein>
    <recommendedName>
        <fullName evidence="2">Integrator complex subunit 12</fullName>
    </recommendedName>
</protein>
<evidence type="ECO:0000256" key="1">
    <source>
        <dbReference type="ARBA" id="ARBA00006009"/>
    </source>
</evidence>
<dbReference type="Gene3D" id="3.30.40.10">
    <property type="entry name" value="Zinc/RING finger domain, C3HC4 (zinc finger)"/>
    <property type="match status" value="1"/>
</dbReference>